<comment type="similarity">
    <text evidence="2">Belongs to the aldehyde dehydrogenase family.</text>
</comment>
<comment type="pathway">
    <text evidence="1">Amino-acid degradation; 4-aminobutanoate degradation.</text>
</comment>
<dbReference type="Gene3D" id="3.40.309.10">
    <property type="entry name" value="Aldehyde Dehydrogenase, Chain A, domain 2"/>
    <property type="match status" value="1"/>
</dbReference>
<dbReference type="InterPro" id="IPR016161">
    <property type="entry name" value="Ald_DH/histidinol_DH"/>
</dbReference>
<dbReference type="RefSeq" id="XP_069233820.1">
    <property type="nucleotide sequence ID" value="XM_069369488.1"/>
</dbReference>
<dbReference type="AlphaFoldDB" id="A0AB34L128"/>
<evidence type="ECO:0000259" key="4">
    <source>
        <dbReference type="Pfam" id="PF00171"/>
    </source>
</evidence>
<evidence type="ECO:0000313" key="6">
    <source>
        <dbReference type="Proteomes" id="UP000803884"/>
    </source>
</evidence>
<dbReference type="FunFam" id="3.40.309.10:FF:000004">
    <property type="entry name" value="Succinate-semialdehyde dehydrogenase I"/>
    <property type="match status" value="1"/>
</dbReference>
<evidence type="ECO:0000256" key="3">
    <source>
        <dbReference type="ARBA" id="ARBA00023002"/>
    </source>
</evidence>
<evidence type="ECO:0000313" key="5">
    <source>
        <dbReference type="EMBL" id="KAL1590715.1"/>
    </source>
</evidence>
<dbReference type="GO" id="GO:0005737">
    <property type="term" value="C:cytoplasm"/>
    <property type="evidence" value="ECO:0007669"/>
    <property type="project" value="TreeGrafter"/>
</dbReference>
<dbReference type="CDD" id="cd07103">
    <property type="entry name" value="ALDH_F5_SSADH_GabD"/>
    <property type="match status" value="1"/>
</dbReference>
<name>A0AB34L128_9PEZI</name>
<dbReference type="InterPro" id="IPR050740">
    <property type="entry name" value="Aldehyde_DH_Superfamily"/>
</dbReference>
<feature type="domain" description="Aldehyde dehydrogenase" evidence="4">
    <location>
        <begin position="83"/>
        <end position="549"/>
    </location>
</feature>
<comment type="caution">
    <text evidence="5">The sequence shown here is derived from an EMBL/GenBank/DDBJ whole genome shotgun (WGS) entry which is preliminary data.</text>
</comment>
<dbReference type="FunFam" id="3.40.605.10:FF:000023">
    <property type="entry name" value="Succinate-semialdehyde dehydrogenase (Eurofung)"/>
    <property type="match status" value="1"/>
</dbReference>
<dbReference type="SUPFAM" id="SSF53720">
    <property type="entry name" value="ALDH-like"/>
    <property type="match status" value="1"/>
</dbReference>
<evidence type="ECO:0000256" key="2">
    <source>
        <dbReference type="ARBA" id="ARBA00009986"/>
    </source>
</evidence>
<dbReference type="GO" id="GO:0009450">
    <property type="term" value="P:gamma-aminobutyric acid catabolic process"/>
    <property type="evidence" value="ECO:0007669"/>
    <property type="project" value="TreeGrafter"/>
</dbReference>
<evidence type="ECO:0000256" key="1">
    <source>
        <dbReference type="ARBA" id="ARBA00005176"/>
    </source>
</evidence>
<dbReference type="InterPro" id="IPR016163">
    <property type="entry name" value="Ald_DH_C"/>
</dbReference>
<dbReference type="Gene3D" id="3.40.605.10">
    <property type="entry name" value="Aldehyde Dehydrogenase, Chain A, domain 1"/>
    <property type="match status" value="1"/>
</dbReference>
<protein>
    <recommendedName>
        <fullName evidence="4">Aldehyde dehydrogenase domain-containing protein</fullName>
    </recommendedName>
</protein>
<sequence>MLGCMRGPGTRLLIEHSNTVVRASFSQLAARKIAHNQSTVTLARATKRRKTTDTTTTTMAPNLPLKLNNPDLFKDKSYVGGDWVEAKSGKRFDVYDPGNGKVWATAPDNVAEDTDAAVKAAHEAFQTFRKVNPRTRAQCLLKWDALIRENRDDLANIVTYETGKPLFEAQGELDYALGFTWWFAGEAERVQGTVQTPAAPNRRVFTVKQPIGVAVALVPWNFPIAMILRKAGAALAAGCTMIVKPSPETPFSVLALAHLAEKAGFAKGVFSVLTTSLDNTPGLSEALCRHPLVKKVTFTGSTRVGKLVAKICSDGLKKCTLELGGNCPFLVFDDADLDQAATQLMALKWRHAGQACITANRVYVQKGVYDKFAEILAQKTKELVVGHGGDSKTTMGPVTTERSLDKALAQVEDAKKHGGKLVLGGNKLQGSKGYDGYFFEPTIITGANDQMLIAREETFAPVMALFPFDTEEEAVRMANDTSMGLASYYFTKNIDRTWRLLENLEAGMIGMNTGNASAAESPFGGIKESGYGKESGKDVAVAEYMITKTGTLTLADHY</sequence>
<gene>
    <name evidence="5" type="ORF">WHR41_00882</name>
</gene>
<dbReference type="InterPro" id="IPR015590">
    <property type="entry name" value="Aldehyde_DH_dom"/>
</dbReference>
<dbReference type="Proteomes" id="UP000803884">
    <property type="component" value="Unassembled WGS sequence"/>
</dbReference>
<organism evidence="5 6">
    <name type="scientific">Cladosporium halotolerans</name>
    <dbReference type="NCBI Taxonomy" id="1052096"/>
    <lineage>
        <taxon>Eukaryota</taxon>
        <taxon>Fungi</taxon>
        <taxon>Dikarya</taxon>
        <taxon>Ascomycota</taxon>
        <taxon>Pezizomycotina</taxon>
        <taxon>Dothideomycetes</taxon>
        <taxon>Dothideomycetidae</taxon>
        <taxon>Cladosporiales</taxon>
        <taxon>Cladosporiaceae</taxon>
        <taxon>Cladosporium</taxon>
    </lineage>
</organism>
<dbReference type="Pfam" id="PF00171">
    <property type="entry name" value="Aldedh"/>
    <property type="match status" value="1"/>
</dbReference>
<dbReference type="GO" id="GO:0004777">
    <property type="term" value="F:succinate-semialdehyde dehydrogenase (NAD+) activity"/>
    <property type="evidence" value="ECO:0007669"/>
    <property type="project" value="TreeGrafter"/>
</dbReference>
<keyword evidence="3" id="KW-0560">Oxidoreductase</keyword>
<dbReference type="InterPro" id="IPR016162">
    <property type="entry name" value="Ald_DH_N"/>
</dbReference>
<proteinExistence type="inferred from homology"/>
<dbReference type="PANTHER" id="PTHR43353:SF7">
    <property type="entry name" value="SUCCINATE SEMIALDEHYDE DEHYDROGENASE (EUROFUNG)"/>
    <property type="match status" value="1"/>
</dbReference>
<reference evidence="5 6" key="1">
    <citation type="journal article" date="2020" name="Microbiol. Resour. Announc.">
        <title>Draft Genome Sequence of a Cladosporium Species Isolated from the Mesophotic Ascidian Didemnum maculosum.</title>
        <authorList>
            <person name="Gioti A."/>
            <person name="Siaperas R."/>
            <person name="Nikolaivits E."/>
            <person name="Le Goff G."/>
            <person name="Ouazzani J."/>
            <person name="Kotoulas G."/>
            <person name="Topakas E."/>
        </authorList>
    </citation>
    <scope>NUCLEOTIDE SEQUENCE [LARGE SCALE GENOMIC DNA]</scope>
    <source>
        <strain evidence="5 6">TM138-S3</strain>
    </source>
</reference>
<keyword evidence="6" id="KW-1185">Reference proteome</keyword>
<accession>A0AB34L128</accession>
<dbReference type="EMBL" id="JAAQHG020000002">
    <property type="protein sequence ID" value="KAL1590715.1"/>
    <property type="molecule type" value="Genomic_DNA"/>
</dbReference>
<dbReference type="GeneID" id="96002326"/>
<dbReference type="PANTHER" id="PTHR43353">
    <property type="entry name" value="SUCCINATE-SEMIALDEHYDE DEHYDROGENASE, MITOCHONDRIAL"/>
    <property type="match status" value="1"/>
</dbReference>